<accession>A0A916QKE2</accession>
<keyword evidence="1" id="KW-0812">Transmembrane</keyword>
<gene>
    <name evidence="2" type="ORF">LCB40_13630</name>
</gene>
<evidence type="ECO:0000256" key="1">
    <source>
        <dbReference type="SAM" id="Phobius"/>
    </source>
</evidence>
<sequence length="71" mass="7720">MPSADLITNLAPLKAVVVPVTSLAIERLVLLLAKIGTPVVTNNVTKIVNAAIIFDSFFMLIHIPFTFFNKP</sequence>
<name>A0A916QKE2_9LACO</name>
<dbReference type="EMBL" id="BMAY01000011">
    <property type="protein sequence ID" value="GFZ27483.1"/>
    <property type="molecule type" value="Genomic_DNA"/>
</dbReference>
<protein>
    <submittedName>
        <fullName evidence="2">Uncharacterized protein</fullName>
    </submittedName>
</protein>
<keyword evidence="3" id="KW-1185">Reference proteome</keyword>
<comment type="caution">
    <text evidence="2">The sequence shown here is derived from an EMBL/GenBank/DDBJ whole genome shotgun (WGS) entry which is preliminary data.</text>
</comment>
<organism evidence="2 3">
    <name type="scientific">Lactobacillus corticis</name>
    <dbReference type="NCBI Taxonomy" id="2201249"/>
    <lineage>
        <taxon>Bacteria</taxon>
        <taxon>Bacillati</taxon>
        <taxon>Bacillota</taxon>
        <taxon>Bacilli</taxon>
        <taxon>Lactobacillales</taxon>
        <taxon>Lactobacillaceae</taxon>
        <taxon>Lactobacillus</taxon>
    </lineage>
</organism>
<dbReference type="Proteomes" id="UP000677218">
    <property type="component" value="Unassembled WGS sequence"/>
</dbReference>
<proteinExistence type="predicted"/>
<evidence type="ECO:0000313" key="2">
    <source>
        <dbReference type="EMBL" id="GFZ27483.1"/>
    </source>
</evidence>
<keyword evidence="1" id="KW-1133">Transmembrane helix</keyword>
<dbReference type="AlphaFoldDB" id="A0A916QKE2"/>
<reference evidence="2" key="1">
    <citation type="submission" date="2020-08" db="EMBL/GenBank/DDBJ databases">
        <title>Taxonomic study for Lactobacillus species isolated from hardwood bark.</title>
        <authorList>
            <person name="Tohno M."/>
            <person name="Tanizawa Y."/>
        </authorList>
    </citation>
    <scope>NUCLEOTIDE SEQUENCE</scope>
    <source>
        <strain evidence="2">B40</strain>
    </source>
</reference>
<evidence type="ECO:0000313" key="3">
    <source>
        <dbReference type="Proteomes" id="UP000677218"/>
    </source>
</evidence>
<keyword evidence="1" id="KW-0472">Membrane</keyword>
<feature type="transmembrane region" description="Helical" evidence="1">
    <location>
        <begin position="47"/>
        <end position="68"/>
    </location>
</feature>